<accession>A0AAJ1X3N5</accession>
<evidence type="ECO:0000256" key="5">
    <source>
        <dbReference type="ARBA" id="ARBA00022691"/>
    </source>
</evidence>
<evidence type="ECO:0000256" key="1">
    <source>
        <dbReference type="ARBA" id="ARBA00004953"/>
    </source>
</evidence>
<dbReference type="CDD" id="cd11644">
    <property type="entry name" value="Precorrin-6Y-MT"/>
    <property type="match status" value="1"/>
</dbReference>
<evidence type="ECO:0000256" key="3">
    <source>
        <dbReference type="ARBA" id="ARBA00022603"/>
    </source>
</evidence>
<comment type="pathway">
    <text evidence="1">Cofactor biosynthesis; adenosylcobalamin biosynthesis.</text>
</comment>
<dbReference type="SUPFAM" id="SSF53335">
    <property type="entry name" value="S-adenosyl-L-methionine-dependent methyltransferases"/>
    <property type="match status" value="1"/>
</dbReference>
<dbReference type="Proteomes" id="UP001239215">
    <property type="component" value="Unassembled WGS sequence"/>
</dbReference>
<dbReference type="InterPro" id="IPR006365">
    <property type="entry name" value="Cbl_synth_CobL"/>
</dbReference>
<dbReference type="InterPro" id="IPR035996">
    <property type="entry name" value="4pyrrol_Methylase_sf"/>
</dbReference>
<dbReference type="InterPro" id="IPR014776">
    <property type="entry name" value="4pyrrole_Mease_sub2"/>
</dbReference>
<dbReference type="NCBIfam" id="TIGR02469">
    <property type="entry name" value="CbiT"/>
    <property type="match status" value="1"/>
</dbReference>
<dbReference type="Gene3D" id="3.30.950.10">
    <property type="entry name" value="Methyltransferase, Cobalt-precorrin-4 Transmethylase, Domain 2"/>
    <property type="match status" value="1"/>
</dbReference>
<keyword evidence="5" id="KW-0949">S-adenosyl-L-methionine</keyword>
<dbReference type="AlphaFoldDB" id="A0AAJ1X3N5"/>
<feature type="domain" description="Tetrapyrrole methylase" evidence="6">
    <location>
        <begin position="8"/>
        <end position="193"/>
    </location>
</feature>
<dbReference type="EC" id="2.1.1.289" evidence="7"/>
<keyword evidence="4 7" id="KW-0808">Transferase</keyword>
<dbReference type="InterPro" id="IPR014777">
    <property type="entry name" value="4pyrrole_Mease_sub1"/>
</dbReference>
<dbReference type="GO" id="GO:0008276">
    <property type="term" value="F:protein methyltransferase activity"/>
    <property type="evidence" value="ECO:0007669"/>
    <property type="project" value="InterPro"/>
</dbReference>
<dbReference type="EC" id="2.1.1.196" evidence="7"/>
<comment type="caution">
    <text evidence="7">The sequence shown here is derived from an EMBL/GenBank/DDBJ whole genome shotgun (WGS) entry which is preliminary data.</text>
</comment>
<gene>
    <name evidence="7" type="ORF">QE405_002006</name>
</gene>
<organism evidence="7 8">
    <name type="scientific">Nocardioides zeae</name>
    <dbReference type="NCBI Taxonomy" id="1457234"/>
    <lineage>
        <taxon>Bacteria</taxon>
        <taxon>Bacillati</taxon>
        <taxon>Actinomycetota</taxon>
        <taxon>Actinomycetes</taxon>
        <taxon>Propionibacteriales</taxon>
        <taxon>Nocardioidaceae</taxon>
        <taxon>Nocardioides</taxon>
    </lineage>
</organism>
<dbReference type="Gene3D" id="3.40.50.150">
    <property type="entry name" value="Vaccinia Virus protein VP39"/>
    <property type="match status" value="1"/>
</dbReference>
<dbReference type="PIRSF" id="PIRSF036428">
    <property type="entry name" value="CobL"/>
    <property type="match status" value="1"/>
</dbReference>
<dbReference type="InterPro" id="IPR012818">
    <property type="entry name" value="CbiE"/>
</dbReference>
<protein>
    <submittedName>
        <fullName evidence="7">Precorrin-6Y C5,15-methyltransferase (Decarboxylating)</fullName>
        <ecNumber evidence="7">2.1.1.132</ecNumber>
        <ecNumber evidence="7">2.1.1.196</ecNumber>
        <ecNumber evidence="7">2.1.1.289</ecNumber>
    </submittedName>
</protein>
<dbReference type="Gene3D" id="3.40.1010.10">
    <property type="entry name" value="Cobalt-precorrin-4 Transmethylase, Domain 1"/>
    <property type="match status" value="1"/>
</dbReference>
<dbReference type="GO" id="GO:0032259">
    <property type="term" value="P:methylation"/>
    <property type="evidence" value="ECO:0007669"/>
    <property type="project" value="UniProtKB-KW"/>
</dbReference>
<evidence type="ECO:0000313" key="8">
    <source>
        <dbReference type="Proteomes" id="UP001239215"/>
    </source>
</evidence>
<dbReference type="PANTHER" id="PTHR43182">
    <property type="entry name" value="COBALT-PRECORRIN-6B C(15)-METHYLTRANSFERASE (DECARBOXYLATING)"/>
    <property type="match status" value="1"/>
</dbReference>
<sequence>MNASRPVVTVVGIGADGWPGVPERLRRIVVAAEVLLGGERHLALVPPVDAQVRTPWPRPLRAGLPDLLADHAGRRVVALASGDPLVSGIGTTLVDLLGADAVRVEPAVSSVALAHARLGWAAESTVVVSAVARDVRRVLRELAPGRRVVVLSSDASTPADLAALLTMGGWGPSRMTVLGDLGAAEESRLEGTAAVWADEPPAFPALTIVAVEAWPDGAGSVVSWSAGLPDDAFEHDGQLTKRDLRAAALARLAPAPGGLLWDVGAGAGSVGIEWMRAHATCRTVAVEADPTRAGRVRRNAGRLGVPDLQVVTGRAPDALVGLPAPDAVFVGGGATRPGVLEACASALRPGGRLVVHGVTVETEALLARWYGERGGELTRTSVETATPIGSFSGFTPARAVTQWAWQKESS</sequence>
<name>A0AAJ1X3N5_9ACTN</name>
<dbReference type="InterPro" id="IPR050714">
    <property type="entry name" value="Cobalamin_biosynth_MTase"/>
</dbReference>
<dbReference type="Pfam" id="PF00590">
    <property type="entry name" value="TP_methylase"/>
    <property type="match status" value="1"/>
</dbReference>
<evidence type="ECO:0000313" key="7">
    <source>
        <dbReference type="EMBL" id="MDQ1104722.1"/>
    </source>
</evidence>
<dbReference type="EMBL" id="JAUTAN010000001">
    <property type="protein sequence ID" value="MDQ1104722.1"/>
    <property type="molecule type" value="Genomic_DNA"/>
</dbReference>
<dbReference type="NCBIfam" id="TIGR02467">
    <property type="entry name" value="CbiE"/>
    <property type="match status" value="1"/>
</dbReference>
<evidence type="ECO:0000256" key="2">
    <source>
        <dbReference type="ARBA" id="ARBA00022573"/>
    </source>
</evidence>
<dbReference type="InterPro" id="IPR014008">
    <property type="entry name" value="Cbl_synth_MTase_CbiT"/>
</dbReference>
<dbReference type="GO" id="GO:0009236">
    <property type="term" value="P:cobalamin biosynthetic process"/>
    <property type="evidence" value="ECO:0007669"/>
    <property type="project" value="UniProtKB-KW"/>
</dbReference>
<dbReference type="InterPro" id="IPR029063">
    <property type="entry name" value="SAM-dependent_MTases_sf"/>
</dbReference>
<proteinExistence type="predicted"/>
<keyword evidence="3 7" id="KW-0489">Methyltransferase</keyword>
<dbReference type="RefSeq" id="WP_307200305.1">
    <property type="nucleotide sequence ID" value="NZ_JAUTAN010000001.1"/>
</dbReference>
<reference evidence="7" key="1">
    <citation type="submission" date="2023-07" db="EMBL/GenBank/DDBJ databases">
        <title>Functional and genomic diversity of the sorghum phyllosphere microbiome.</title>
        <authorList>
            <person name="Shade A."/>
        </authorList>
    </citation>
    <scope>NUCLEOTIDE SEQUENCE</scope>
    <source>
        <strain evidence="7">SORGH_AS_1067</strain>
    </source>
</reference>
<evidence type="ECO:0000259" key="6">
    <source>
        <dbReference type="Pfam" id="PF00590"/>
    </source>
</evidence>
<evidence type="ECO:0000256" key="4">
    <source>
        <dbReference type="ARBA" id="ARBA00022679"/>
    </source>
</evidence>
<dbReference type="PANTHER" id="PTHR43182:SF1">
    <property type="entry name" value="COBALT-PRECORRIN-7 C(5)-METHYLTRANSFERASE"/>
    <property type="match status" value="1"/>
</dbReference>
<keyword evidence="2" id="KW-0169">Cobalamin biosynthesis</keyword>
<dbReference type="CDD" id="cd02440">
    <property type="entry name" value="AdoMet_MTases"/>
    <property type="match status" value="1"/>
</dbReference>
<dbReference type="GO" id="GO:0046025">
    <property type="term" value="F:precorrin-6Y C5,15-methyltransferase (decarboxylating) activity"/>
    <property type="evidence" value="ECO:0007669"/>
    <property type="project" value="UniProtKB-EC"/>
</dbReference>
<dbReference type="InterPro" id="IPR000878">
    <property type="entry name" value="4pyrrol_Mease"/>
</dbReference>
<dbReference type="EC" id="2.1.1.132" evidence="7"/>
<dbReference type="SUPFAM" id="SSF53790">
    <property type="entry name" value="Tetrapyrrole methylase"/>
    <property type="match status" value="1"/>
</dbReference>